<proteinExistence type="predicted"/>
<name>A0ABU3A829_9FLAO</name>
<gene>
    <name evidence="1" type="ORF">RM706_04835</name>
</gene>
<protein>
    <recommendedName>
        <fullName evidence="3">Secreted protein</fullName>
    </recommendedName>
</protein>
<evidence type="ECO:0000313" key="1">
    <source>
        <dbReference type="EMBL" id="MDT0606339.1"/>
    </source>
</evidence>
<evidence type="ECO:0000313" key="2">
    <source>
        <dbReference type="Proteomes" id="UP001255246"/>
    </source>
</evidence>
<evidence type="ECO:0008006" key="3">
    <source>
        <dbReference type="Google" id="ProtNLM"/>
    </source>
</evidence>
<dbReference type="RefSeq" id="WP_311349895.1">
    <property type="nucleotide sequence ID" value="NZ_JAVRHR010000001.1"/>
</dbReference>
<reference evidence="1 2" key="1">
    <citation type="submission" date="2023-09" db="EMBL/GenBank/DDBJ databases">
        <authorList>
            <person name="Rey-Velasco X."/>
        </authorList>
    </citation>
    <scope>NUCLEOTIDE SEQUENCE [LARGE SCALE GENOMIC DNA]</scope>
    <source>
        <strain evidence="1 2">F388</strain>
    </source>
</reference>
<sequence length="199" mass="21929">MKTILTIAQICLLFHFSHASKKIDFNFQVSALESMYNCLASAPSGIQDLKDGVVIDAYDFFDGDEKALSLLGFLNVDIKKQERITVIEYLQKGSVYCNGKRKKYGIGARLMMRVTSHKRKAKLDTPQQITASVIFGQATVKFSMHTFGITGPGVANLNRVGSITENTYSSFISGISDLLADAYKGSNQYIIAPQLLSKP</sequence>
<dbReference type="Proteomes" id="UP001255246">
    <property type="component" value="Unassembled WGS sequence"/>
</dbReference>
<keyword evidence="2" id="KW-1185">Reference proteome</keyword>
<organism evidence="1 2">
    <name type="scientific">Croceitalea rosinachiae</name>
    <dbReference type="NCBI Taxonomy" id="3075596"/>
    <lineage>
        <taxon>Bacteria</taxon>
        <taxon>Pseudomonadati</taxon>
        <taxon>Bacteroidota</taxon>
        <taxon>Flavobacteriia</taxon>
        <taxon>Flavobacteriales</taxon>
        <taxon>Flavobacteriaceae</taxon>
        <taxon>Croceitalea</taxon>
    </lineage>
</organism>
<dbReference type="EMBL" id="JAVRHR010000001">
    <property type="protein sequence ID" value="MDT0606339.1"/>
    <property type="molecule type" value="Genomic_DNA"/>
</dbReference>
<accession>A0ABU3A829</accession>
<comment type="caution">
    <text evidence="1">The sequence shown here is derived from an EMBL/GenBank/DDBJ whole genome shotgun (WGS) entry which is preliminary data.</text>
</comment>